<protein>
    <submittedName>
        <fullName evidence="3">Uncharacterized protein</fullName>
    </submittedName>
</protein>
<feature type="transmembrane region" description="Helical" evidence="2">
    <location>
        <begin position="208"/>
        <end position="233"/>
    </location>
</feature>
<name>A0AAN0J6Y1_AMPQE</name>
<organism evidence="3 4">
    <name type="scientific">Amphimedon queenslandica</name>
    <name type="common">Sponge</name>
    <dbReference type="NCBI Taxonomy" id="400682"/>
    <lineage>
        <taxon>Eukaryota</taxon>
        <taxon>Metazoa</taxon>
        <taxon>Porifera</taxon>
        <taxon>Demospongiae</taxon>
        <taxon>Heteroscleromorpha</taxon>
        <taxon>Haplosclerida</taxon>
        <taxon>Niphatidae</taxon>
        <taxon>Amphimedon</taxon>
    </lineage>
</organism>
<reference evidence="4" key="1">
    <citation type="journal article" date="2010" name="Nature">
        <title>The Amphimedon queenslandica genome and the evolution of animal complexity.</title>
        <authorList>
            <person name="Srivastava M."/>
            <person name="Simakov O."/>
            <person name="Chapman J."/>
            <person name="Fahey B."/>
            <person name="Gauthier M.E."/>
            <person name="Mitros T."/>
            <person name="Richards G.S."/>
            <person name="Conaco C."/>
            <person name="Dacre M."/>
            <person name="Hellsten U."/>
            <person name="Larroux C."/>
            <person name="Putnam N.H."/>
            <person name="Stanke M."/>
            <person name="Adamska M."/>
            <person name="Darling A."/>
            <person name="Degnan S.M."/>
            <person name="Oakley T.H."/>
            <person name="Plachetzki D.C."/>
            <person name="Zhai Y."/>
            <person name="Adamski M."/>
            <person name="Calcino A."/>
            <person name="Cummins S.F."/>
            <person name="Goodstein D.M."/>
            <person name="Harris C."/>
            <person name="Jackson D.J."/>
            <person name="Leys S.P."/>
            <person name="Shu S."/>
            <person name="Woodcroft B.J."/>
            <person name="Vervoort M."/>
            <person name="Kosik K.S."/>
            <person name="Manning G."/>
            <person name="Degnan B.M."/>
            <person name="Rokhsar D.S."/>
        </authorList>
    </citation>
    <scope>NUCLEOTIDE SEQUENCE [LARGE SCALE GENOMIC DNA]</scope>
</reference>
<accession>A0AAN0J6Y1</accession>
<evidence type="ECO:0000256" key="1">
    <source>
        <dbReference type="SAM" id="MobiDB-lite"/>
    </source>
</evidence>
<feature type="region of interest" description="Disordered" evidence="1">
    <location>
        <begin position="166"/>
        <end position="192"/>
    </location>
</feature>
<reference evidence="3" key="2">
    <citation type="submission" date="2024-06" db="UniProtKB">
        <authorList>
            <consortium name="EnsemblMetazoa"/>
        </authorList>
    </citation>
    <scope>IDENTIFICATION</scope>
</reference>
<dbReference type="EnsemblMetazoa" id="XM_019996958.1">
    <property type="protein sequence ID" value="XP_019852517.1"/>
    <property type="gene ID" value="LOC109582287"/>
</dbReference>
<evidence type="ECO:0000256" key="2">
    <source>
        <dbReference type="SAM" id="Phobius"/>
    </source>
</evidence>
<feature type="compositionally biased region" description="Basic and acidic residues" evidence="1">
    <location>
        <begin position="169"/>
        <end position="179"/>
    </location>
</feature>
<gene>
    <name evidence="3" type="primary">109582287</name>
</gene>
<feature type="region of interest" description="Disordered" evidence="1">
    <location>
        <begin position="55"/>
        <end position="144"/>
    </location>
</feature>
<keyword evidence="2" id="KW-1133">Transmembrane helix</keyword>
<feature type="compositionally biased region" description="Polar residues" evidence="1">
    <location>
        <begin position="67"/>
        <end position="98"/>
    </location>
</feature>
<feature type="compositionally biased region" description="Low complexity" evidence="1">
    <location>
        <begin position="130"/>
        <end position="144"/>
    </location>
</feature>
<sequence length="237" mass="25270">MLSPESCRVVAGKNSTIYTRGSSLSPKVSDVVALHKELSAKLSYYKKEAKCTGTFSSPTDNGGEHNTPLSTQLLSTPNKIHSGGSSNISTGSQDSSKVQLPLDRNTPVSSFLLPTAPPPSPGDYLETSELPLDPSQLHQQQSQPPLHSQLLLCPHVMKPPPIIVTPAPEDEKVSSHGKECSSASDKPSKHYNKQGRYNLANSYSRCAFILNISSIVTGIGIISIVIPVVVVVATNTN</sequence>
<proteinExistence type="predicted"/>
<evidence type="ECO:0000313" key="3">
    <source>
        <dbReference type="EnsemblMetazoa" id="XP_019852517.1"/>
    </source>
</evidence>
<dbReference type="AlphaFoldDB" id="A0AAN0J6Y1"/>
<keyword evidence="4" id="KW-1185">Reference proteome</keyword>
<dbReference type="Proteomes" id="UP000007879">
    <property type="component" value="Unassembled WGS sequence"/>
</dbReference>
<keyword evidence="2" id="KW-0472">Membrane</keyword>
<evidence type="ECO:0000313" key="4">
    <source>
        <dbReference type="Proteomes" id="UP000007879"/>
    </source>
</evidence>
<keyword evidence="2" id="KW-0812">Transmembrane</keyword>